<feature type="compositionally biased region" description="Basic and acidic residues" evidence="1">
    <location>
        <begin position="372"/>
        <end position="407"/>
    </location>
</feature>
<accession>A0AA39XHD1</accession>
<keyword evidence="3" id="KW-1185">Reference proteome</keyword>
<name>A0AA39XHD1_9PEZI</name>
<comment type="caution">
    <text evidence="2">The sequence shown here is derived from an EMBL/GenBank/DDBJ whole genome shotgun (WGS) entry which is preliminary data.</text>
</comment>
<sequence length="414" mass="44267">MSRQQTRPPLASQIAASARQNEYFVPRDGIDREVITSDICRYLGNDALVRPGTYESSDGRVTQGYFITAYRNLTSAMIQDLKADSARWEQERRAASRTGGGAGGSRGEPRGQDYLSWKNRQLDSNNSPYGVPPADRMDVDSYSSAPSAVQTGYPGAPYGGSPAGPGYPPAPYPAPVHGAPPYGQPYGYPPANPPTTQYSPGPQPTADRYPPPIAQVYPPQEAFVHGSNFPNAAAGYAPAVPNRMTPMSMTSAPPSRAFTATAGGPYPDTDPYGTGYGGPAGNPVNPLQYQQNPGDPVYGRAPGGAYNTATTNPTPTQAASDDLGSPAGTAPPRQGYSAGPDPQYDEHQSPALPNAPTPTNGSQIPPPGQASARRDVDSRERERDRDSRGHRTHRSETDREDRHAAERARHRQHR</sequence>
<feature type="region of interest" description="Disordered" evidence="1">
    <location>
        <begin position="247"/>
        <end position="414"/>
    </location>
</feature>
<dbReference type="EMBL" id="JAULSU010000001">
    <property type="protein sequence ID" value="KAK0633715.1"/>
    <property type="molecule type" value="Genomic_DNA"/>
</dbReference>
<dbReference type="PANTHER" id="PTHR39609">
    <property type="entry name" value="RFEG-RELATED"/>
    <property type="match status" value="1"/>
</dbReference>
<feature type="compositionally biased region" description="Polar residues" evidence="1">
    <location>
        <begin position="118"/>
        <end position="128"/>
    </location>
</feature>
<proteinExistence type="predicted"/>
<evidence type="ECO:0000256" key="1">
    <source>
        <dbReference type="SAM" id="MobiDB-lite"/>
    </source>
</evidence>
<organism evidence="2 3">
    <name type="scientific">Immersiella caudata</name>
    <dbReference type="NCBI Taxonomy" id="314043"/>
    <lineage>
        <taxon>Eukaryota</taxon>
        <taxon>Fungi</taxon>
        <taxon>Dikarya</taxon>
        <taxon>Ascomycota</taxon>
        <taxon>Pezizomycotina</taxon>
        <taxon>Sordariomycetes</taxon>
        <taxon>Sordariomycetidae</taxon>
        <taxon>Sordariales</taxon>
        <taxon>Lasiosphaeriaceae</taxon>
        <taxon>Immersiella</taxon>
    </lineage>
</organism>
<evidence type="ECO:0008006" key="4">
    <source>
        <dbReference type="Google" id="ProtNLM"/>
    </source>
</evidence>
<feature type="region of interest" description="Disordered" evidence="1">
    <location>
        <begin position="181"/>
        <end position="215"/>
    </location>
</feature>
<feature type="compositionally biased region" description="Low complexity" evidence="1">
    <location>
        <begin position="305"/>
        <end position="319"/>
    </location>
</feature>
<gene>
    <name evidence="2" type="ORF">B0T14DRAFT_417719</name>
</gene>
<protein>
    <recommendedName>
        <fullName evidence="4">Transcription factor RfeG</fullName>
    </recommendedName>
</protein>
<evidence type="ECO:0000313" key="2">
    <source>
        <dbReference type="EMBL" id="KAK0633715.1"/>
    </source>
</evidence>
<dbReference type="PANTHER" id="PTHR39609:SF1">
    <property type="entry name" value="RFEG"/>
    <property type="match status" value="1"/>
</dbReference>
<feature type="region of interest" description="Disordered" evidence="1">
    <location>
        <begin position="89"/>
        <end position="157"/>
    </location>
</feature>
<dbReference type="AlphaFoldDB" id="A0AA39XHD1"/>
<feature type="compositionally biased region" description="Polar residues" evidence="1">
    <location>
        <begin position="141"/>
        <end position="150"/>
    </location>
</feature>
<dbReference type="Proteomes" id="UP001175000">
    <property type="component" value="Unassembled WGS sequence"/>
</dbReference>
<reference evidence="2" key="1">
    <citation type="submission" date="2023-06" db="EMBL/GenBank/DDBJ databases">
        <title>Genome-scale phylogeny and comparative genomics of the fungal order Sordariales.</title>
        <authorList>
            <consortium name="Lawrence Berkeley National Laboratory"/>
            <person name="Hensen N."/>
            <person name="Bonometti L."/>
            <person name="Westerberg I."/>
            <person name="Brannstrom I.O."/>
            <person name="Guillou S."/>
            <person name="Cros-Aarteil S."/>
            <person name="Calhoun S."/>
            <person name="Haridas S."/>
            <person name="Kuo A."/>
            <person name="Mondo S."/>
            <person name="Pangilinan J."/>
            <person name="Riley R."/>
            <person name="Labutti K."/>
            <person name="Andreopoulos B."/>
            <person name="Lipzen A."/>
            <person name="Chen C."/>
            <person name="Yanf M."/>
            <person name="Daum C."/>
            <person name="Ng V."/>
            <person name="Clum A."/>
            <person name="Steindorff A."/>
            <person name="Ohm R."/>
            <person name="Martin F."/>
            <person name="Silar P."/>
            <person name="Natvig D."/>
            <person name="Lalanne C."/>
            <person name="Gautier V."/>
            <person name="Ament-Velasquez S.L."/>
            <person name="Kruys A."/>
            <person name="Hutchinson M.I."/>
            <person name="Powell A.J."/>
            <person name="Barry K."/>
            <person name="Miller A.N."/>
            <person name="Grigoriev I.V."/>
            <person name="Debuchy R."/>
            <person name="Gladieux P."/>
            <person name="Thoren M.H."/>
            <person name="Johannesson H."/>
        </authorList>
    </citation>
    <scope>NUCLEOTIDE SEQUENCE</scope>
    <source>
        <strain evidence="2">CBS 606.72</strain>
    </source>
</reference>
<evidence type="ECO:0000313" key="3">
    <source>
        <dbReference type="Proteomes" id="UP001175000"/>
    </source>
</evidence>